<dbReference type="Pfam" id="PF08268">
    <property type="entry name" value="FBA_3"/>
    <property type="match status" value="1"/>
</dbReference>
<evidence type="ECO:0000313" key="2">
    <source>
        <dbReference type="EMBL" id="KAK1369193.1"/>
    </source>
</evidence>
<dbReference type="SMART" id="SM00256">
    <property type="entry name" value="FBOX"/>
    <property type="match status" value="1"/>
</dbReference>
<organism evidence="2 3">
    <name type="scientific">Heracleum sosnowskyi</name>
    <dbReference type="NCBI Taxonomy" id="360622"/>
    <lineage>
        <taxon>Eukaryota</taxon>
        <taxon>Viridiplantae</taxon>
        <taxon>Streptophyta</taxon>
        <taxon>Embryophyta</taxon>
        <taxon>Tracheophyta</taxon>
        <taxon>Spermatophyta</taxon>
        <taxon>Magnoliopsida</taxon>
        <taxon>eudicotyledons</taxon>
        <taxon>Gunneridae</taxon>
        <taxon>Pentapetalae</taxon>
        <taxon>asterids</taxon>
        <taxon>campanulids</taxon>
        <taxon>Apiales</taxon>
        <taxon>Apiaceae</taxon>
        <taxon>Apioideae</taxon>
        <taxon>apioid superclade</taxon>
        <taxon>Tordylieae</taxon>
        <taxon>Tordyliinae</taxon>
        <taxon>Heracleum</taxon>
    </lineage>
</organism>
<dbReference type="InterPro" id="IPR013187">
    <property type="entry name" value="F-box-assoc_dom_typ3"/>
</dbReference>
<comment type="caution">
    <text evidence="2">The sequence shown here is derived from an EMBL/GenBank/DDBJ whole genome shotgun (WGS) entry which is preliminary data.</text>
</comment>
<dbReference type="Pfam" id="PF00646">
    <property type="entry name" value="F-box"/>
    <property type="match status" value="1"/>
</dbReference>
<feature type="domain" description="F-box" evidence="1">
    <location>
        <begin position="14"/>
        <end position="54"/>
    </location>
</feature>
<evidence type="ECO:0000259" key="1">
    <source>
        <dbReference type="SMART" id="SM00256"/>
    </source>
</evidence>
<dbReference type="InterPro" id="IPR001810">
    <property type="entry name" value="F-box_dom"/>
</dbReference>
<dbReference type="InterPro" id="IPR036047">
    <property type="entry name" value="F-box-like_dom_sf"/>
</dbReference>
<reference evidence="2" key="2">
    <citation type="submission" date="2023-05" db="EMBL/GenBank/DDBJ databases">
        <authorList>
            <person name="Schelkunov M.I."/>
        </authorList>
    </citation>
    <scope>NUCLEOTIDE SEQUENCE</scope>
    <source>
        <strain evidence="2">Hsosn_3</strain>
        <tissue evidence="2">Leaf</tissue>
    </source>
</reference>
<dbReference type="InterPro" id="IPR017451">
    <property type="entry name" value="F-box-assoc_interact_dom"/>
</dbReference>
<reference evidence="2" key="1">
    <citation type="submission" date="2023-02" db="EMBL/GenBank/DDBJ databases">
        <title>Genome of toxic invasive species Heracleum sosnowskyi carries increased number of genes despite the absence of recent whole-genome duplications.</title>
        <authorList>
            <person name="Schelkunov M."/>
            <person name="Shtratnikova V."/>
            <person name="Makarenko M."/>
            <person name="Klepikova A."/>
            <person name="Omelchenko D."/>
            <person name="Novikova G."/>
            <person name="Obukhova E."/>
            <person name="Bogdanov V."/>
            <person name="Penin A."/>
            <person name="Logacheva M."/>
        </authorList>
    </citation>
    <scope>NUCLEOTIDE SEQUENCE</scope>
    <source>
        <strain evidence="2">Hsosn_3</strain>
        <tissue evidence="2">Leaf</tissue>
    </source>
</reference>
<dbReference type="SUPFAM" id="SSF81383">
    <property type="entry name" value="F-box domain"/>
    <property type="match status" value="1"/>
</dbReference>
<dbReference type="PANTHER" id="PTHR31111">
    <property type="entry name" value="BNAA05G37150D PROTEIN-RELATED"/>
    <property type="match status" value="1"/>
</dbReference>
<name>A0AAD8HMT7_9APIA</name>
<gene>
    <name evidence="2" type="ORF">POM88_035285</name>
</gene>
<dbReference type="PANTHER" id="PTHR31111:SF136">
    <property type="entry name" value="F-BOX ASSOCIATED DOMAIN-CONTAINING PROTEIN"/>
    <property type="match status" value="1"/>
</dbReference>
<dbReference type="Gene3D" id="1.20.1280.50">
    <property type="match status" value="1"/>
</dbReference>
<dbReference type="Proteomes" id="UP001237642">
    <property type="component" value="Unassembled WGS sequence"/>
</dbReference>
<dbReference type="AlphaFoldDB" id="A0AAD8HMT7"/>
<proteinExistence type="predicted"/>
<keyword evidence="3" id="KW-1185">Reference proteome</keyword>
<dbReference type="EMBL" id="JAUIZM010000008">
    <property type="protein sequence ID" value="KAK1369193.1"/>
    <property type="molecule type" value="Genomic_DNA"/>
</dbReference>
<dbReference type="NCBIfam" id="TIGR01640">
    <property type="entry name" value="F_box_assoc_1"/>
    <property type="match status" value="1"/>
</dbReference>
<evidence type="ECO:0000313" key="3">
    <source>
        <dbReference type="Proteomes" id="UP001237642"/>
    </source>
</evidence>
<accession>A0AAD8HMT7</accession>
<sequence length="364" mass="41876">MKKQRSDLVAGISFNEGIVSEILSRLEVKYVLRCKSVCKFWYDVINNKQFVDLHMKHNGRLSFQYIKRKGESLDTQSINSDGTKQNITYLDSYCTGFLLVERSSESDKPSPIYRLSNPSTKSILDLPDPHYRVRSMTIFQDSSTNSYYVFSVCIHQDCKKFQLLHLGGQSNDPIPNANLCWRTLEIPEYDKLSRQQRCGFSFVASKGILYILAVLKDGLSNPKVICFDLVKQQTCTTLDMPDQSLCLNVRKVCFQLCRGKPAVSFVLGEKLNFWVLEDYKSQKWADKIQMSLTFLKEDSNLDKVIPRIYCTDNGEVLLLYNIQNFELFVYNPKSKQKFTIPSSHHKVPATLVSVKGMQPEKKEC</sequence>
<protein>
    <recommendedName>
        <fullName evidence="1">F-box domain-containing protein</fullName>
    </recommendedName>
</protein>